<dbReference type="InterPro" id="IPR032466">
    <property type="entry name" value="Metal_Hydrolase"/>
</dbReference>
<dbReference type="GO" id="GO:0016810">
    <property type="term" value="F:hydrolase activity, acting on carbon-nitrogen (but not peptide) bonds"/>
    <property type="evidence" value="ECO:0007669"/>
    <property type="project" value="InterPro"/>
</dbReference>
<dbReference type="eggNOG" id="COG1228">
    <property type="taxonomic scope" value="Bacteria"/>
</dbReference>
<name>B2A8F8_NATTJ</name>
<dbReference type="Proteomes" id="UP000001683">
    <property type="component" value="Chromosome"/>
</dbReference>
<dbReference type="InParanoid" id="B2A8F8"/>
<sequence length="396" mass="43048">MLLIKNGTLLTMKGSPREGEDILIKGGKIAQIGPNLDAPEGAKIIDAEGKTVMPGMIDAHTHIGISEEGIGFEGSDFNEITSPITPELRAIDAINPSEEGVKDARTNGITSVVTGPGSANVIGGQSLAMKTVGEIIDQMVIKDPVGLKAAFGENPKRVYSSQSKNPSTRMATAAQMRKAFFDASEYLKKVEEHEQKQEQEDENKDSKGPDKDFKKEVLIKVLKGELTLRAHAHRADDIMTAIRIAKEFEFPISIEHCTEGHKVAGELKKHDIPAVVGPSMTSRAKVELRDRTFETPRVLHEDGVKFAITTDHPVIPIYTLPFCAGLAVREGLPWEEALKAVTINAAEIAEIDHRVGSLEVGKDGDVLVFDGDPLSLDPKLEHVFINGEEVTRDQSL</sequence>
<evidence type="ECO:0000259" key="2">
    <source>
        <dbReference type="Pfam" id="PF01979"/>
    </source>
</evidence>
<evidence type="ECO:0000313" key="4">
    <source>
        <dbReference type="Proteomes" id="UP000001683"/>
    </source>
</evidence>
<dbReference type="AlphaFoldDB" id="B2A8F8"/>
<dbReference type="RefSeq" id="WP_012448692.1">
    <property type="nucleotide sequence ID" value="NC_010718.1"/>
</dbReference>
<evidence type="ECO:0000256" key="1">
    <source>
        <dbReference type="SAM" id="MobiDB-lite"/>
    </source>
</evidence>
<dbReference type="SUPFAM" id="SSF51338">
    <property type="entry name" value="Composite domain of metallo-dependent hydrolases"/>
    <property type="match status" value="1"/>
</dbReference>
<dbReference type="CDD" id="cd01309">
    <property type="entry name" value="Met_dep_hydrolase_C"/>
    <property type="match status" value="1"/>
</dbReference>
<reference evidence="3 4" key="1">
    <citation type="submission" date="2008-04" db="EMBL/GenBank/DDBJ databases">
        <title>Complete sequence of chromosome of Natranaerobius thermophilus JW/NM-WN-LF.</title>
        <authorList>
            <consortium name="US DOE Joint Genome Institute"/>
            <person name="Copeland A."/>
            <person name="Lucas S."/>
            <person name="Lapidus A."/>
            <person name="Glavina del Rio T."/>
            <person name="Dalin E."/>
            <person name="Tice H."/>
            <person name="Bruce D."/>
            <person name="Goodwin L."/>
            <person name="Pitluck S."/>
            <person name="Chertkov O."/>
            <person name="Brettin T."/>
            <person name="Detter J.C."/>
            <person name="Han C."/>
            <person name="Kuske C.R."/>
            <person name="Schmutz J."/>
            <person name="Larimer F."/>
            <person name="Land M."/>
            <person name="Hauser L."/>
            <person name="Kyrpides N."/>
            <person name="Lykidis A."/>
            <person name="Mesbah N.M."/>
            <person name="Wiegel J."/>
        </authorList>
    </citation>
    <scope>NUCLEOTIDE SEQUENCE [LARGE SCALE GENOMIC DNA]</scope>
    <source>
        <strain evidence="4">ATCC BAA-1301 / DSM 18059 / JW/NM-WN-LF</strain>
    </source>
</reference>
<dbReference type="Gene3D" id="2.30.40.10">
    <property type="entry name" value="Urease, subunit C, domain 1"/>
    <property type="match status" value="1"/>
</dbReference>
<proteinExistence type="predicted"/>
<organism evidence="3 4">
    <name type="scientific">Natranaerobius thermophilus (strain ATCC BAA-1301 / DSM 18059 / JW/NM-WN-LF)</name>
    <dbReference type="NCBI Taxonomy" id="457570"/>
    <lineage>
        <taxon>Bacteria</taxon>
        <taxon>Bacillati</taxon>
        <taxon>Bacillota</taxon>
        <taxon>Clostridia</taxon>
        <taxon>Natranaerobiales</taxon>
        <taxon>Natranaerobiaceae</taxon>
        <taxon>Natranaerobius</taxon>
    </lineage>
</organism>
<keyword evidence="3" id="KW-0378">Hydrolase</keyword>
<dbReference type="HOGENOM" id="CLU_046987_0_0_9"/>
<dbReference type="InterPro" id="IPR051781">
    <property type="entry name" value="Metallo-dep_Hydrolase"/>
</dbReference>
<dbReference type="InterPro" id="IPR006680">
    <property type="entry name" value="Amidohydro-rel"/>
</dbReference>
<feature type="domain" description="Amidohydrolase-related" evidence="2">
    <location>
        <begin position="51"/>
        <end position="388"/>
    </location>
</feature>
<reference evidence="3 4" key="2">
    <citation type="journal article" date="2011" name="J. Bacteriol.">
        <title>Complete genome sequence of the anaerobic, halophilic alkalithermophile Natranaerobius thermophilus JW/NM-WN-LF.</title>
        <authorList>
            <person name="Zhao B."/>
            <person name="Mesbah N.M."/>
            <person name="Dalin E."/>
            <person name="Goodwin L."/>
            <person name="Nolan M."/>
            <person name="Pitluck S."/>
            <person name="Chertkov O."/>
            <person name="Brettin T.S."/>
            <person name="Han J."/>
            <person name="Larimer F.W."/>
            <person name="Land M.L."/>
            <person name="Hauser L."/>
            <person name="Kyrpides N."/>
            <person name="Wiegel J."/>
        </authorList>
    </citation>
    <scope>NUCLEOTIDE SEQUENCE [LARGE SCALE GENOMIC DNA]</scope>
    <source>
        <strain evidence="4">ATCC BAA-1301 / DSM 18059 / JW/NM-WN-LF</strain>
    </source>
</reference>
<dbReference type="SUPFAM" id="SSF51556">
    <property type="entry name" value="Metallo-dependent hydrolases"/>
    <property type="match status" value="1"/>
</dbReference>
<dbReference type="OrthoDB" id="9802793at2"/>
<dbReference type="Gene3D" id="3.20.20.140">
    <property type="entry name" value="Metal-dependent hydrolases"/>
    <property type="match status" value="1"/>
</dbReference>
<accession>B2A8F8</accession>
<dbReference type="PANTHER" id="PTHR43135">
    <property type="entry name" value="ALPHA-D-RIBOSE 1-METHYLPHOSPHONATE 5-TRIPHOSPHATE DIPHOSPHATASE"/>
    <property type="match status" value="1"/>
</dbReference>
<dbReference type="EMBL" id="CP001034">
    <property type="protein sequence ID" value="ACB85842.1"/>
    <property type="molecule type" value="Genomic_DNA"/>
</dbReference>
<protein>
    <submittedName>
        <fullName evidence="3">Amidohydrolase</fullName>
    </submittedName>
</protein>
<gene>
    <name evidence="3" type="ordered locus">Nther_2276</name>
</gene>
<dbReference type="STRING" id="457570.Nther_2276"/>
<dbReference type="Pfam" id="PF01979">
    <property type="entry name" value="Amidohydro_1"/>
    <property type="match status" value="1"/>
</dbReference>
<dbReference type="KEGG" id="nth:Nther_2276"/>
<feature type="region of interest" description="Disordered" evidence="1">
    <location>
        <begin position="190"/>
        <end position="211"/>
    </location>
</feature>
<keyword evidence="4" id="KW-1185">Reference proteome</keyword>
<dbReference type="PANTHER" id="PTHR43135:SF3">
    <property type="entry name" value="ALPHA-D-RIBOSE 1-METHYLPHOSPHONATE 5-TRIPHOSPHATE DIPHOSPHATASE"/>
    <property type="match status" value="1"/>
</dbReference>
<evidence type="ECO:0000313" key="3">
    <source>
        <dbReference type="EMBL" id="ACB85842.1"/>
    </source>
</evidence>
<dbReference type="InterPro" id="IPR011059">
    <property type="entry name" value="Metal-dep_hydrolase_composite"/>
</dbReference>